<organism evidence="12 13">
    <name type="scientific">Boothiomyces macroporosus</name>
    <dbReference type="NCBI Taxonomy" id="261099"/>
    <lineage>
        <taxon>Eukaryota</taxon>
        <taxon>Fungi</taxon>
        <taxon>Fungi incertae sedis</taxon>
        <taxon>Chytridiomycota</taxon>
        <taxon>Chytridiomycota incertae sedis</taxon>
        <taxon>Chytridiomycetes</taxon>
        <taxon>Rhizophydiales</taxon>
        <taxon>Terramycetaceae</taxon>
        <taxon>Boothiomyces</taxon>
    </lineage>
</organism>
<feature type="repeat" description="Solcar" evidence="9">
    <location>
        <begin position="138"/>
        <end position="228"/>
    </location>
</feature>
<evidence type="ECO:0000256" key="2">
    <source>
        <dbReference type="ARBA" id="ARBA00006375"/>
    </source>
</evidence>
<evidence type="ECO:0000256" key="4">
    <source>
        <dbReference type="ARBA" id="ARBA00022692"/>
    </source>
</evidence>
<evidence type="ECO:0000313" key="12">
    <source>
        <dbReference type="EMBL" id="KAJ3259588.1"/>
    </source>
</evidence>
<dbReference type="Proteomes" id="UP001210925">
    <property type="component" value="Unassembled WGS sequence"/>
</dbReference>
<dbReference type="InterPro" id="IPR018108">
    <property type="entry name" value="MCP_transmembrane"/>
</dbReference>
<evidence type="ECO:0000256" key="6">
    <source>
        <dbReference type="ARBA" id="ARBA00022989"/>
    </source>
</evidence>
<dbReference type="Pfam" id="PF00153">
    <property type="entry name" value="Mito_carr"/>
    <property type="match status" value="2"/>
</dbReference>
<dbReference type="PROSITE" id="PS50920">
    <property type="entry name" value="SOLCAR"/>
    <property type="match status" value="2"/>
</dbReference>
<keyword evidence="3 10" id="KW-0813">Transport</keyword>
<proteinExistence type="inferred from homology"/>
<dbReference type="PANTHER" id="PTHR45624:SF12">
    <property type="entry name" value="MITOCHONDRIAL ORNITHINE TRANSPORTER 1"/>
    <property type="match status" value="1"/>
</dbReference>
<dbReference type="InterPro" id="IPR050567">
    <property type="entry name" value="Mitochondrial_Carrier"/>
</dbReference>
<evidence type="ECO:0000313" key="13">
    <source>
        <dbReference type="Proteomes" id="UP001210925"/>
    </source>
</evidence>
<dbReference type="SUPFAM" id="SSF103506">
    <property type="entry name" value="Mitochondrial carrier"/>
    <property type="match status" value="1"/>
</dbReference>
<evidence type="ECO:0008006" key="14">
    <source>
        <dbReference type="Google" id="ProtNLM"/>
    </source>
</evidence>
<dbReference type="AlphaFoldDB" id="A0AAD5Y9M4"/>
<protein>
    <recommendedName>
        <fullName evidence="14">Mitochondrial carrier</fullName>
    </recommendedName>
</protein>
<evidence type="ECO:0000256" key="10">
    <source>
        <dbReference type="RuleBase" id="RU000488"/>
    </source>
</evidence>
<feature type="transmembrane region" description="Helical" evidence="11">
    <location>
        <begin position="104"/>
        <end position="124"/>
    </location>
</feature>
<dbReference type="InterPro" id="IPR023395">
    <property type="entry name" value="MCP_dom_sf"/>
</dbReference>
<evidence type="ECO:0000256" key="9">
    <source>
        <dbReference type="PROSITE-ProRule" id="PRU00282"/>
    </source>
</evidence>
<comment type="caution">
    <text evidence="12">The sequence shown here is derived from an EMBL/GenBank/DDBJ whole genome shotgun (WGS) entry which is preliminary data.</text>
</comment>
<keyword evidence="4 9" id="KW-0812">Transmembrane</keyword>
<dbReference type="GO" id="GO:0031966">
    <property type="term" value="C:mitochondrial membrane"/>
    <property type="evidence" value="ECO:0007669"/>
    <property type="project" value="UniProtKB-SubCell"/>
</dbReference>
<keyword evidence="5" id="KW-0677">Repeat</keyword>
<dbReference type="PANTHER" id="PTHR45624">
    <property type="entry name" value="MITOCHONDRIAL BASIC AMINO ACIDS TRANSPORTER-RELATED"/>
    <property type="match status" value="1"/>
</dbReference>
<evidence type="ECO:0000256" key="8">
    <source>
        <dbReference type="ARBA" id="ARBA00023136"/>
    </source>
</evidence>
<reference evidence="12" key="1">
    <citation type="submission" date="2020-05" db="EMBL/GenBank/DDBJ databases">
        <title>Phylogenomic resolution of chytrid fungi.</title>
        <authorList>
            <person name="Stajich J.E."/>
            <person name="Amses K."/>
            <person name="Simmons R."/>
            <person name="Seto K."/>
            <person name="Myers J."/>
            <person name="Bonds A."/>
            <person name="Quandt C.A."/>
            <person name="Barry K."/>
            <person name="Liu P."/>
            <person name="Grigoriev I."/>
            <person name="Longcore J.E."/>
            <person name="James T.Y."/>
        </authorList>
    </citation>
    <scope>NUCLEOTIDE SEQUENCE</scope>
    <source>
        <strain evidence="12">PLAUS21</strain>
    </source>
</reference>
<sequence>MKDKDKKEEILPPLPGPTEAPIVGIPGLLAGFARSFATNVSFVLIAMFKGTIGWWFRVPIKMFRPYAINPWAIFFELAQQEGTKLTPAFITKTIRNEGFKIVQLNVLPFLFANAIVGGVLFNVYTISGDYLKSLSPTHQCWHDFSAGAIAGCVQTLLSTPLARFHTELQKADFVKRRHDGLHKISNDVYKQIPGEKHKHLFRGMGYNCIRDTAGFSMFFGVFESLSYYGKIFNSKLWKFDRNSHNSRPTTLACADGLIVIGSGAFAGAAYQSVVYPLDKLKKEVQNVKKLTNQTSNLRIASSIVQHNGVGSFFRGIAPQLVRVMPPSALGLFVYELTSEWIQKL</sequence>
<comment type="similarity">
    <text evidence="2 10">Belongs to the mitochondrial carrier (TC 2.A.29) family.</text>
</comment>
<gene>
    <name evidence="12" type="ORF">HK103_002142</name>
</gene>
<name>A0AAD5Y9M4_9FUNG</name>
<dbReference type="GO" id="GO:1990575">
    <property type="term" value="P:mitochondrial L-ornithine transmembrane transport"/>
    <property type="evidence" value="ECO:0007669"/>
    <property type="project" value="TreeGrafter"/>
</dbReference>
<feature type="transmembrane region" description="Helical" evidence="11">
    <location>
        <begin position="36"/>
        <end position="56"/>
    </location>
</feature>
<comment type="subcellular location">
    <subcellularLocation>
        <location evidence="1">Mitochondrion membrane</location>
        <topology evidence="1">Multi-pass membrane protein</topology>
    </subcellularLocation>
</comment>
<keyword evidence="7" id="KW-0496">Mitochondrion</keyword>
<feature type="repeat" description="Solcar" evidence="9">
    <location>
        <begin position="254"/>
        <end position="340"/>
    </location>
</feature>
<evidence type="ECO:0000256" key="7">
    <source>
        <dbReference type="ARBA" id="ARBA00023128"/>
    </source>
</evidence>
<keyword evidence="13" id="KW-1185">Reference proteome</keyword>
<keyword evidence="8 9" id="KW-0472">Membrane</keyword>
<evidence type="ECO:0000256" key="11">
    <source>
        <dbReference type="SAM" id="Phobius"/>
    </source>
</evidence>
<dbReference type="GO" id="GO:0000064">
    <property type="term" value="F:L-ornithine transmembrane transporter activity"/>
    <property type="evidence" value="ECO:0007669"/>
    <property type="project" value="TreeGrafter"/>
</dbReference>
<evidence type="ECO:0000256" key="1">
    <source>
        <dbReference type="ARBA" id="ARBA00004225"/>
    </source>
</evidence>
<dbReference type="Gene3D" id="1.50.40.10">
    <property type="entry name" value="Mitochondrial carrier domain"/>
    <property type="match status" value="1"/>
</dbReference>
<evidence type="ECO:0000256" key="5">
    <source>
        <dbReference type="ARBA" id="ARBA00022737"/>
    </source>
</evidence>
<keyword evidence="6 11" id="KW-1133">Transmembrane helix</keyword>
<accession>A0AAD5Y9M4</accession>
<evidence type="ECO:0000256" key="3">
    <source>
        <dbReference type="ARBA" id="ARBA00022448"/>
    </source>
</evidence>
<dbReference type="EMBL" id="JADGKB010000017">
    <property type="protein sequence ID" value="KAJ3259588.1"/>
    <property type="molecule type" value="Genomic_DNA"/>
</dbReference>